<comment type="caution">
    <text evidence="4">The sequence shown here is derived from an EMBL/GenBank/DDBJ whole genome shotgun (WGS) entry which is preliminary data.</text>
</comment>
<proteinExistence type="inferred from homology"/>
<dbReference type="EMBL" id="JAJSOW010000103">
    <property type="protein sequence ID" value="KAI9174006.1"/>
    <property type="molecule type" value="Genomic_DNA"/>
</dbReference>
<dbReference type="AlphaFoldDB" id="A0AAD5NPU4"/>
<keyword evidence="3" id="KW-0012">Acyltransferase</keyword>
<keyword evidence="5" id="KW-1185">Reference proteome</keyword>
<dbReference type="Proteomes" id="UP001064489">
    <property type="component" value="Chromosome 8"/>
</dbReference>
<comment type="similarity">
    <text evidence="1">Belongs to the plant acyltransferase family.</text>
</comment>
<evidence type="ECO:0000313" key="5">
    <source>
        <dbReference type="Proteomes" id="UP001064489"/>
    </source>
</evidence>
<name>A0AAD5NPU4_ACENE</name>
<dbReference type="InterPro" id="IPR023213">
    <property type="entry name" value="CAT-like_dom_sf"/>
</dbReference>
<sequence>MEISIISREIIKPSSATPNHLRTQKLSRLDQSNIDTFISMIFFYDKAPKNSDQLKTSLSQTLSHYYPLAGQVKDHLSVDCNDNGITFVEAQVVAPVDMSDVLKRHEFDPEGQLVPRKEHEMLEDQSILAVQVSYFGCGGVSICFLIRHVIADATTATNFIKSWSAISCNGDGVVINDVMILDGTSIFPPRDDSGMSASSGGAHKMLFSSSETLKKRFTFEGSKISALKEKIGNRPTRFEAVFAVIWGAVEAAKREGDDLVATIPVNLRKRMKPPLPDQCFGNIHTIIQANWPTEETTSYSSVTEKIHELISMVNGEYVKKAHPNGWILYLVTNNGNGRLDTIRRRDLIRNHGGISVSFNSRSSSSFADQTAKMGDFIQWSL</sequence>
<accession>A0AAD5NPU4</accession>
<reference evidence="4" key="1">
    <citation type="journal article" date="2022" name="Plant J.">
        <title>Strategies of tolerance reflected in two North American maple genomes.</title>
        <authorList>
            <person name="McEvoy S.L."/>
            <person name="Sezen U.U."/>
            <person name="Trouern-Trend A."/>
            <person name="McMahon S.M."/>
            <person name="Schaberg P.G."/>
            <person name="Yang J."/>
            <person name="Wegrzyn J.L."/>
            <person name="Swenson N.G."/>
        </authorList>
    </citation>
    <scope>NUCLEOTIDE SEQUENCE</scope>
    <source>
        <strain evidence="4">91603</strain>
    </source>
</reference>
<organism evidence="4 5">
    <name type="scientific">Acer negundo</name>
    <name type="common">Box elder</name>
    <dbReference type="NCBI Taxonomy" id="4023"/>
    <lineage>
        <taxon>Eukaryota</taxon>
        <taxon>Viridiplantae</taxon>
        <taxon>Streptophyta</taxon>
        <taxon>Embryophyta</taxon>
        <taxon>Tracheophyta</taxon>
        <taxon>Spermatophyta</taxon>
        <taxon>Magnoliopsida</taxon>
        <taxon>eudicotyledons</taxon>
        <taxon>Gunneridae</taxon>
        <taxon>Pentapetalae</taxon>
        <taxon>rosids</taxon>
        <taxon>malvids</taxon>
        <taxon>Sapindales</taxon>
        <taxon>Sapindaceae</taxon>
        <taxon>Hippocastanoideae</taxon>
        <taxon>Acereae</taxon>
        <taxon>Acer</taxon>
    </lineage>
</organism>
<keyword evidence="2" id="KW-0808">Transferase</keyword>
<dbReference type="Gene3D" id="3.30.559.10">
    <property type="entry name" value="Chloramphenicol acetyltransferase-like domain"/>
    <property type="match status" value="2"/>
</dbReference>
<dbReference type="GO" id="GO:0016746">
    <property type="term" value="F:acyltransferase activity"/>
    <property type="evidence" value="ECO:0007669"/>
    <property type="project" value="UniProtKB-KW"/>
</dbReference>
<gene>
    <name evidence="4" type="ORF">LWI28_010243</name>
</gene>
<evidence type="ECO:0000256" key="3">
    <source>
        <dbReference type="ARBA" id="ARBA00023315"/>
    </source>
</evidence>
<evidence type="ECO:0000256" key="2">
    <source>
        <dbReference type="ARBA" id="ARBA00022679"/>
    </source>
</evidence>
<evidence type="ECO:0000313" key="4">
    <source>
        <dbReference type="EMBL" id="KAI9174006.1"/>
    </source>
</evidence>
<evidence type="ECO:0000256" key="1">
    <source>
        <dbReference type="ARBA" id="ARBA00009861"/>
    </source>
</evidence>
<reference evidence="4" key="2">
    <citation type="submission" date="2023-02" db="EMBL/GenBank/DDBJ databases">
        <authorList>
            <person name="Swenson N.G."/>
            <person name="Wegrzyn J.L."/>
            <person name="Mcevoy S.L."/>
        </authorList>
    </citation>
    <scope>NUCLEOTIDE SEQUENCE</scope>
    <source>
        <strain evidence="4">91603</strain>
        <tissue evidence="4">Leaf</tissue>
    </source>
</reference>
<dbReference type="Pfam" id="PF02458">
    <property type="entry name" value="Transferase"/>
    <property type="match status" value="1"/>
</dbReference>
<protein>
    <submittedName>
        <fullName evidence="4">Uncharacterized protein</fullName>
    </submittedName>
</protein>
<dbReference type="PANTHER" id="PTHR31623:SF28">
    <property type="entry name" value="BAHD ACYLTRANSFERASE"/>
    <property type="match status" value="1"/>
</dbReference>
<dbReference type="PANTHER" id="PTHR31623">
    <property type="entry name" value="F21J9.9"/>
    <property type="match status" value="1"/>
</dbReference>